<proteinExistence type="inferred from homology"/>
<protein>
    <submittedName>
        <fullName evidence="4">PhzF family phenazine biosynthesis protein</fullName>
    </submittedName>
</protein>
<dbReference type="InterPro" id="IPR003719">
    <property type="entry name" value="Phenazine_PhzF-like"/>
</dbReference>
<dbReference type="Gene3D" id="3.10.310.10">
    <property type="entry name" value="Diaminopimelate Epimerase, Chain A, domain 1"/>
    <property type="match status" value="2"/>
</dbReference>
<evidence type="ECO:0000256" key="3">
    <source>
        <dbReference type="PIRSR" id="PIRSR016184-1"/>
    </source>
</evidence>
<name>A0AA43GPL5_9CYAN</name>
<evidence type="ECO:0000256" key="1">
    <source>
        <dbReference type="ARBA" id="ARBA00008270"/>
    </source>
</evidence>
<dbReference type="PANTHER" id="PTHR13774">
    <property type="entry name" value="PHENAZINE BIOSYNTHESIS PROTEIN"/>
    <property type="match status" value="1"/>
</dbReference>
<dbReference type="GO" id="GO:0016853">
    <property type="term" value="F:isomerase activity"/>
    <property type="evidence" value="ECO:0007669"/>
    <property type="project" value="UniProtKB-KW"/>
</dbReference>
<dbReference type="NCBIfam" id="TIGR00654">
    <property type="entry name" value="PhzF_family"/>
    <property type="match status" value="1"/>
</dbReference>
<dbReference type="AlphaFoldDB" id="A0AA43GPL5"/>
<dbReference type="PANTHER" id="PTHR13774:SF17">
    <property type="entry name" value="PHENAZINE BIOSYNTHESIS-LIKE DOMAIN-CONTAINING PROTEIN"/>
    <property type="match status" value="1"/>
</dbReference>
<dbReference type="EMBL" id="JANQDH010000012">
    <property type="protein sequence ID" value="MDH6059125.1"/>
    <property type="molecule type" value="Genomic_DNA"/>
</dbReference>
<feature type="active site" evidence="3">
    <location>
        <position position="50"/>
    </location>
</feature>
<dbReference type="PIRSF" id="PIRSF016184">
    <property type="entry name" value="PhzC_PhzF"/>
    <property type="match status" value="1"/>
</dbReference>
<dbReference type="GO" id="GO:0005737">
    <property type="term" value="C:cytoplasm"/>
    <property type="evidence" value="ECO:0007669"/>
    <property type="project" value="TreeGrafter"/>
</dbReference>
<evidence type="ECO:0000313" key="4">
    <source>
        <dbReference type="EMBL" id="MDH6059125.1"/>
    </source>
</evidence>
<comment type="caution">
    <text evidence="4">The sequence shown here is derived from an EMBL/GenBank/DDBJ whole genome shotgun (WGS) entry which is preliminary data.</text>
</comment>
<keyword evidence="2" id="KW-0413">Isomerase</keyword>
<organism evidence="4 5">
    <name type="scientific">Chrysosporum bergii ANA360D</name>
    <dbReference type="NCBI Taxonomy" id="617107"/>
    <lineage>
        <taxon>Bacteria</taxon>
        <taxon>Bacillati</taxon>
        <taxon>Cyanobacteriota</taxon>
        <taxon>Cyanophyceae</taxon>
        <taxon>Nostocales</taxon>
        <taxon>Nodulariaceae</taxon>
        <taxon>Chrysosporum</taxon>
    </lineage>
</organism>
<dbReference type="Pfam" id="PF02567">
    <property type="entry name" value="PhzC-PhzF"/>
    <property type="match status" value="1"/>
</dbReference>
<accession>A0AA43GPL5</accession>
<sequence>MIKGKGTVITQVDAFTNICFAGNPAAVCVLSESQDDNWMRNVAQEMNLSETAFLIREYDGFSLRWFTPTVEVPLCGHATLASAHVLWSEGYLLPNEVARFYTKSGVLIAERLGEWICLDFPVILSQVTVTLPELSVALGVPCQSVLKNSLGYLVEVESEELVRQMRPDFQQLRRLPTANVIVTSQTNGDSDYDFVSRFFAPGLGIDEDPVTGAAHCCLAPFWRDRLGKDELLAFQASRRGGVVKLRYSGGDRVFLSGQAVTVMRGELI</sequence>
<keyword evidence="5" id="KW-1185">Reference proteome</keyword>
<dbReference type="RefSeq" id="WP_280653142.1">
    <property type="nucleotide sequence ID" value="NZ_JANQDH010000012.1"/>
</dbReference>
<dbReference type="Proteomes" id="UP001159387">
    <property type="component" value="Unassembled WGS sequence"/>
</dbReference>
<reference evidence="4 5" key="1">
    <citation type="journal article" date="2023" name="J. Phycol.">
        <title>Chrysosporum ovalisporum is synonymous with the true-branching cyanobacterium Umezakia natans (Nostocales/Aphanizomenonaceae).</title>
        <authorList>
            <person name="McGregor G.B."/>
            <person name="Sendall B.C."/>
            <person name="Niiyama Y."/>
            <person name="Tuji A."/>
            <person name="Willis A."/>
        </authorList>
    </citation>
    <scope>NUCLEOTIDE SEQUENCE [LARGE SCALE GENOMIC DNA]</scope>
    <source>
        <strain evidence="4 5">ANA360D</strain>
    </source>
</reference>
<dbReference type="SUPFAM" id="SSF54506">
    <property type="entry name" value="Diaminopimelate epimerase-like"/>
    <property type="match status" value="1"/>
</dbReference>
<comment type="similarity">
    <text evidence="1">Belongs to the PhzF family.</text>
</comment>
<evidence type="ECO:0000256" key="2">
    <source>
        <dbReference type="ARBA" id="ARBA00023235"/>
    </source>
</evidence>
<gene>
    <name evidence="4" type="ORF">NWP17_01470</name>
</gene>
<evidence type="ECO:0000313" key="5">
    <source>
        <dbReference type="Proteomes" id="UP001159387"/>
    </source>
</evidence>